<proteinExistence type="predicted"/>
<protein>
    <recommendedName>
        <fullName evidence="2">Outer membrane protein beta-barrel domain-containing protein</fullName>
    </recommendedName>
</protein>
<evidence type="ECO:0000256" key="1">
    <source>
        <dbReference type="ARBA" id="ARBA00022729"/>
    </source>
</evidence>
<keyword evidence="1" id="KW-0732">Signal</keyword>
<gene>
    <name evidence="3" type="ORF">SDC9_124847</name>
</gene>
<sequence>MKKILMVTAMLAFTLAASAQFYLGGSVGVSTNTVRFQGEHSTLATYGIVPEMGYNISNVFAVGVAVGVKYTVPGEEDDYTTWDVSPYFRTTFANVRSMKFFVDLSPCYQKYTNNTTDISADGFGFSVNPGFRVNLTDKLEFLGRTSIFSYQKLSRKGYKTTNTQFAIPSVAQLGLQYNF</sequence>
<dbReference type="Gene3D" id="2.40.160.60">
    <property type="entry name" value="Outer membrane protein transport protein (OMPP1/FadL/TodX)"/>
    <property type="match status" value="1"/>
</dbReference>
<name>A0A645CLS8_9ZZZZ</name>
<dbReference type="EMBL" id="VSSQ01028220">
    <property type="protein sequence ID" value="MPM77839.1"/>
    <property type="molecule type" value="Genomic_DNA"/>
</dbReference>
<dbReference type="Pfam" id="PF13505">
    <property type="entry name" value="OMP_b-brl"/>
    <property type="match status" value="1"/>
</dbReference>
<reference evidence="3" key="1">
    <citation type="submission" date="2019-08" db="EMBL/GenBank/DDBJ databases">
        <authorList>
            <person name="Kucharzyk K."/>
            <person name="Murdoch R.W."/>
            <person name="Higgins S."/>
            <person name="Loffler F."/>
        </authorList>
    </citation>
    <scope>NUCLEOTIDE SEQUENCE</scope>
</reference>
<accession>A0A645CLS8</accession>
<evidence type="ECO:0000313" key="3">
    <source>
        <dbReference type="EMBL" id="MPM77839.1"/>
    </source>
</evidence>
<evidence type="ECO:0000259" key="2">
    <source>
        <dbReference type="Pfam" id="PF13505"/>
    </source>
</evidence>
<dbReference type="InterPro" id="IPR027385">
    <property type="entry name" value="Beta-barrel_OMP"/>
</dbReference>
<dbReference type="AlphaFoldDB" id="A0A645CLS8"/>
<feature type="domain" description="Outer membrane protein beta-barrel" evidence="2">
    <location>
        <begin position="8"/>
        <end position="179"/>
    </location>
</feature>
<organism evidence="3">
    <name type="scientific">bioreactor metagenome</name>
    <dbReference type="NCBI Taxonomy" id="1076179"/>
    <lineage>
        <taxon>unclassified sequences</taxon>
        <taxon>metagenomes</taxon>
        <taxon>ecological metagenomes</taxon>
    </lineage>
</organism>
<comment type="caution">
    <text evidence="3">The sequence shown here is derived from an EMBL/GenBank/DDBJ whole genome shotgun (WGS) entry which is preliminary data.</text>
</comment>